<sequence>MRGIKDRLLNQLPEVKWPTLGKTVDIPVYVIHNSADAEDYFFIFDFEQFVERSRQGMFVRPKLQVWAGRNDFARGAFARQFRESFTHEFEAARVALGSEKDNGRGWFSWSMGFDLLPSFVAHVVLLVALSAGKMVLSALPLPGFLRGKSDAEKLEGKIDEMQTKVDQALGDMQVVVHRDLRKHAYWHAQMRAAGQVDEDAWPLPAFVKTHLTDPPARKSRSWW</sequence>
<dbReference type="KEGG" id="yrh:AABB31_12495"/>
<organism evidence="1 2">
    <name type="scientific">Yoonia rhodophyticola</name>
    <dbReference type="NCBI Taxonomy" id="3137370"/>
    <lineage>
        <taxon>Bacteria</taxon>
        <taxon>Pseudomonadati</taxon>
        <taxon>Pseudomonadota</taxon>
        <taxon>Alphaproteobacteria</taxon>
        <taxon>Rhodobacterales</taxon>
        <taxon>Paracoccaceae</taxon>
        <taxon>Yoonia</taxon>
    </lineage>
</organism>
<dbReference type="EMBL" id="CP151767">
    <property type="protein sequence ID" value="WZU65914.1"/>
    <property type="molecule type" value="Genomic_DNA"/>
</dbReference>
<gene>
    <name evidence="1" type="ORF">AABB31_12495</name>
</gene>
<name>A0AAN0M6C9_9RHOB</name>
<dbReference type="RefSeq" id="WP_342075245.1">
    <property type="nucleotide sequence ID" value="NZ_CP151767.2"/>
</dbReference>
<protein>
    <submittedName>
        <fullName evidence="1">Uncharacterized protein</fullName>
    </submittedName>
</protein>
<keyword evidence="2" id="KW-1185">Reference proteome</keyword>
<dbReference type="AlphaFoldDB" id="A0AAN0M6C9"/>
<reference evidence="1" key="1">
    <citation type="submission" date="2024-08" db="EMBL/GenBank/DDBJ databases">
        <title>Phylogenomic analyses of a clade within the roseobacter group suggest taxonomic reassignments of species of the genera Aestuariivita, Citreicella, Loktanella, Nautella, Pelagibaca, Ruegeria, Thalassobius, Thiobacimonas and Tropicibacter, and the proposal o.</title>
        <authorList>
            <person name="Jeon C.O."/>
        </authorList>
    </citation>
    <scope>NUCLEOTIDE SEQUENCE</scope>
    <source>
        <strain evidence="1">SS1-5</strain>
    </source>
</reference>
<accession>A0AAN0M6C9</accession>
<proteinExistence type="predicted"/>
<evidence type="ECO:0000313" key="1">
    <source>
        <dbReference type="EMBL" id="WZU65914.1"/>
    </source>
</evidence>
<evidence type="ECO:0000313" key="2">
    <source>
        <dbReference type="Proteomes" id="UP001470809"/>
    </source>
</evidence>
<dbReference type="Proteomes" id="UP001470809">
    <property type="component" value="Chromosome"/>
</dbReference>